<dbReference type="RefSeq" id="WP_015792198.1">
    <property type="nucleotide sequence ID" value="NC_013131.1"/>
</dbReference>
<dbReference type="KEGG" id="cai:Caci_3564"/>
<dbReference type="AlphaFoldDB" id="C7QAH0"/>
<dbReference type="Proteomes" id="UP000000851">
    <property type="component" value="Chromosome"/>
</dbReference>
<protein>
    <recommendedName>
        <fullName evidence="4">Copper resistance protein D domain-containing protein</fullName>
    </recommendedName>
</protein>
<evidence type="ECO:0008006" key="4">
    <source>
        <dbReference type="Google" id="ProtNLM"/>
    </source>
</evidence>
<keyword evidence="1" id="KW-1133">Transmembrane helix</keyword>
<evidence type="ECO:0000313" key="2">
    <source>
        <dbReference type="EMBL" id="ACU72469.1"/>
    </source>
</evidence>
<feature type="transmembrane region" description="Helical" evidence="1">
    <location>
        <begin position="112"/>
        <end position="132"/>
    </location>
</feature>
<evidence type="ECO:0000313" key="3">
    <source>
        <dbReference type="Proteomes" id="UP000000851"/>
    </source>
</evidence>
<organism evidence="2 3">
    <name type="scientific">Catenulispora acidiphila (strain DSM 44928 / JCM 14897 / NBRC 102108 / NRRL B-24433 / ID139908)</name>
    <dbReference type="NCBI Taxonomy" id="479433"/>
    <lineage>
        <taxon>Bacteria</taxon>
        <taxon>Bacillati</taxon>
        <taxon>Actinomycetota</taxon>
        <taxon>Actinomycetes</taxon>
        <taxon>Catenulisporales</taxon>
        <taxon>Catenulisporaceae</taxon>
        <taxon>Catenulispora</taxon>
    </lineage>
</organism>
<feature type="transmembrane region" description="Helical" evidence="1">
    <location>
        <begin position="12"/>
        <end position="32"/>
    </location>
</feature>
<dbReference type="HOGENOM" id="CLU_1881947_0_0_11"/>
<sequence>MLTVNWDTVRLFLHVTAATVWVGGQIVVAALIPALRTAGAGVPQTVAKAFNRIAWPAFGITVLTGIWSVAADHDENHGAWSHTLILKIVLVALSGVAAALHARATSKSRTGVFGAAATLTALGAVFVGIMLAG</sequence>
<proteinExistence type="predicted"/>
<keyword evidence="1" id="KW-0472">Membrane</keyword>
<feature type="transmembrane region" description="Helical" evidence="1">
    <location>
        <begin position="82"/>
        <end position="100"/>
    </location>
</feature>
<dbReference type="OrthoDB" id="4629737at2"/>
<feature type="transmembrane region" description="Helical" evidence="1">
    <location>
        <begin position="53"/>
        <end position="70"/>
    </location>
</feature>
<keyword evidence="3" id="KW-1185">Reference proteome</keyword>
<reference evidence="2 3" key="1">
    <citation type="journal article" date="2009" name="Stand. Genomic Sci.">
        <title>Complete genome sequence of Catenulispora acidiphila type strain (ID 139908).</title>
        <authorList>
            <person name="Copeland A."/>
            <person name="Lapidus A."/>
            <person name="Glavina Del Rio T."/>
            <person name="Nolan M."/>
            <person name="Lucas S."/>
            <person name="Chen F."/>
            <person name="Tice H."/>
            <person name="Cheng J.F."/>
            <person name="Bruce D."/>
            <person name="Goodwin L."/>
            <person name="Pitluck S."/>
            <person name="Mikhailova N."/>
            <person name="Pati A."/>
            <person name="Ivanova N."/>
            <person name="Mavromatis K."/>
            <person name="Chen A."/>
            <person name="Palaniappan K."/>
            <person name="Chain P."/>
            <person name="Land M."/>
            <person name="Hauser L."/>
            <person name="Chang Y.J."/>
            <person name="Jeffries C.D."/>
            <person name="Chertkov O."/>
            <person name="Brettin T."/>
            <person name="Detter J.C."/>
            <person name="Han C."/>
            <person name="Ali Z."/>
            <person name="Tindall B.J."/>
            <person name="Goker M."/>
            <person name="Bristow J."/>
            <person name="Eisen J.A."/>
            <person name="Markowitz V."/>
            <person name="Hugenholtz P."/>
            <person name="Kyrpides N.C."/>
            <person name="Klenk H.P."/>
        </authorList>
    </citation>
    <scope>NUCLEOTIDE SEQUENCE [LARGE SCALE GENOMIC DNA]</scope>
    <source>
        <strain evidence="3">DSM 44928 / JCM 14897 / NBRC 102108 / NRRL B-24433 / ID139908</strain>
    </source>
</reference>
<accession>C7QAH0</accession>
<dbReference type="InParanoid" id="C7QAH0"/>
<evidence type="ECO:0000256" key="1">
    <source>
        <dbReference type="SAM" id="Phobius"/>
    </source>
</evidence>
<gene>
    <name evidence="2" type="ordered locus">Caci_3564</name>
</gene>
<keyword evidence="1" id="KW-0812">Transmembrane</keyword>
<name>C7QAH0_CATAD</name>
<dbReference type="EMBL" id="CP001700">
    <property type="protein sequence ID" value="ACU72469.1"/>
    <property type="molecule type" value="Genomic_DNA"/>
</dbReference>
<dbReference type="eggNOG" id="ENOG503336Z">
    <property type="taxonomic scope" value="Bacteria"/>
</dbReference>